<organism evidence="1 2">
    <name type="scientific">Legionella israelensis</name>
    <dbReference type="NCBI Taxonomy" id="454"/>
    <lineage>
        <taxon>Bacteria</taxon>
        <taxon>Pseudomonadati</taxon>
        <taxon>Pseudomonadota</taxon>
        <taxon>Gammaproteobacteria</taxon>
        <taxon>Legionellales</taxon>
        <taxon>Legionellaceae</taxon>
        <taxon>Legionella</taxon>
    </lineage>
</organism>
<keyword evidence="2" id="KW-1185">Reference proteome</keyword>
<dbReference type="Proteomes" id="UP000054761">
    <property type="component" value="Unassembled WGS sequence"/>
</dbReference>
<reference evidence="1 2" key="1">
    <citation type="submission" date="2015-11" db="EMBL/GenBank/DDBJ databases">
        <title>Genomic analysis of 38 Legionella species identifies large and diverse effector repertoires.</title>
        <authorList>
            <person name="Burstein D."/>
            <person name="Amaro F."/>
            <person name="Zusman T."/>
            <person name="Lifshitz Z."/>
            <person name="Cohen O."/>
            <person name="Gilbert J.A."/>
            <person name="Pupko T."/>
            <person name="Shuman H.A."/>
            <person name="Segal G."/>
        </authorList>
    </citation>
    <scope>NUCLEOTIDE SEQUENCE [LARGE SCALE GENOMIC DNA]</scope>
    <source>
        <strain evidence="1 2">Bercovier 4</strain>
    </source>
</reference>
<protein>
    <submittedName>
        <fullName evidence="1">Uncharacterized protein</fullName>
    </submittedName>
</protein>
<name>A0A0W0W6B9_9GAMM</name>
<dbReference type="STRING" id="454.Lisr_0946"/>
<dbReference type="PATRIC" id="fig|454.4.peg.1015"/>
<dbReference type="EMBL" id="LNYH01000044">
    <property type="protein sequence ID" value="KTD27915.1"/>
    <property type="molecule type" value="Genomic_DNA"/>
</dbReference>
<dbReference type="AlphaFoldDB" id="A0A0W0W6B9"/>
<evidence type="ECO:0000313" key="1">
    <source>
        <dbReference type="EMBL" id="KTD27915.1"/>
    </source>
</evidence>
<sequence length="542" mass="60851">MGWVSWAKEKAWGAVSATAKYTYGTVSHLFEQIGVLPKTIRSLLAHESSRTITNHLAYIISHDLLPLLLVNFANNYIQQSFSPEYDEEDSSWLSANYFIDCSLMLLGLAVKAYNFRQGTQMATRTILVSLRAADAFNQINPRERSPLCIEEKCTVAQQIKGSGRELVELMANDLAVHLISQIPGMSGVSYLVSIYVRGRYIAKSTTPERCPDHRALESEYALALGLGHEGMAMLLRAALTATSGLPPEFCLKTMEQMLLMFQIAIAAHLNPPLVRSGEQTIPVDPMDLYERFMGWWTKVVASGLKKQIPPLLQGPPSNIPWQTISNSLYKVAHHPLTRQLKYIILPPMFHSEDQFINDPIIKRDWETLMNRTDSVLAFIINKGNPEKSYTVKVAAWAPKSTAAAVKVVYGIPQFITKSLLIVVGEEVSLDYLRAVRNWVGELTIKVNANTEKKLLLPRAPDLRKNMEPSVISEVQDNLKRTSTNRNKKAEINPRLLLKKPKPTIDTTKLLPSRAKDSVVFFPSDSQLKKEPSPLNKNNLLKF</sequence>
<evidence type="ECO:0000313" key="2">
    <source>
        <dbReference type="Proteomes" id="UP000054761"/>
    </source>
</evidence>
<gene>
    <name evidence="1" type="ORF">Lisr_0946</name>
</gene>
<dbReference type="RefSeq" id="WP_058501311.1">
    <property type="nucleotide sequence ID" value="NZ_CAAAJA010000006.1"/>
</dbReference>
<dbReference type="OrthoDB" id="5651168at2"/>
<accession>A0A0W0W6B9</accession>
<comment type="caution">
    <text evidence="1">The sequence shown here is derived from an EMBL/GenBank/DDBJ whole genome shotgun (WGS) entry which is preliminary data.</text>
</comment>
<proteinExistence type="predicted"/>